<evidence type="ECO:0000313" key="3">
    <source>
        <dbReference type="Proteomes" id="UP001324794"/>
    </source>
</evidence>
<keyword evidence="3" id="KW-1185">Reference proteome</keyword>
<proteinExistence type="predicted"/>
<protein>
    <submittedName>
        <fullName evidence="2">Uncharacterized protein</fullName>
    </submittedName>
</protein>
<dbReference type="Proteomes" id="UP001324794">
    <property type="component" value="Chromosome"/>
</dbReference>
<gene>
    <name evidence="2" type="ORF">SR894_08770</name>
</gene>
<accession>A0ABZ0YRJ2</accession>
<reference evidence="2 3" key="1">
    <citation type="submission" date="2023-11" db="EMBL/GenBank/DDBJ databases">
        <title>MicrobeMod: A computational toolkit for identifying prokaryotic methylation and restriction-modification with nanopore sequencing.</title>
        <authorList>
            <person name="Crits-Christoph A."/>
            <person name="Kang S.C."/>
            <person name="Lee H."/>
            <person name="Ostrov N."/>
        </authorList>
    </citation>
    <scope>NUCLEOTIDE SEQUENCE [LARGE SCALE GENOMIC DNA]</scope>
    <source>
        <strain evidence="2 3">ATCC BAA-805</strain>
    </source>
</reference>
<name>A0ABZ0YRJ2_9GAMM</name>
<organism evidence="2 3">
    <name type="scientific">Vreelandella neptunia</name>
    <dbReference type="NCBI Taxonomy" id="115551"/>
    <lineage>
        <taxon>Bacteria</taxon>
        <taxon>Pseudomonadati</taxon>
        <taxon>Pseudomonadota</taxon>
        <taxon>Gammaproteobacteria</taxon>
        <taxon>Oceanospirillales</taxon>
        <taxon>Halomonadaceae</taxon>
        <taxon>Vreelandella</taxon>
    </lineage>
</organism>
<feature type="region of interest" description="Disordered" evidence="1">
    <location>
        <begin position="43"/>
        <end position="71"/>
    </location>
</feature>
<evidence type="ECO:0000256" key="1">
    <source>
        <dbReference type="SAM" id="MobiDB-lite"/>
    </source>
</evidence>
<sequence length="71" mass="7441">MAKLIVARGQIHHGTEIVASRGAEYTTRNAAEEKRLLARGVLVRPDTPEKTTGRQSGKANGKEAGGEGGDA</sequence>
<dbReference type="RefSeq" id="WP_223288803.1">
    <property type="nucleotide sequence ID" value="NZ_CP140255.1"/>
</dbReference>
<dbReference type="EMBL" id="CP140255">
    <property type="protein sequence ID" value="WQH14616.1"/>
    <property type="molecule type" value="Genomic_DNA"/>
</dbReference>
<evidence type="ECO:0000313" key="2">
    <source>
        <dbReference type="EMBL" id="WQH14616.1"/>
    </source>
</evidence>